<dbReference type="AlphaFoldDB" id="A0A2V3IKD4"/>
<evidence type="ECO:0000259" key="1">
    <source>
        <dbReference type="Pfam" id="PF00149"/>
    </source>
</evidence>
<feature type="domain" description="Calcineurin-like phosphoesterase" evidence="1">
    <location>
        <begin position="85"/>
        <end position="329"/>
    </location>
</feature>
<dbReference type="EMBL" id="NBIV01000160">
    <property type="protein sequence ID" value="PXF42508.1"/>
    <property type="molecule type" value="Genomic_DNA"/>
</dbReference>
<comment type="caution">
    <text evidence="2">The sequence shown here is derived from an EMBL/GenBank/DDBJ whole genome shotgun (WGS) entry which is preliminary data.</text>
</comment>
<dbReference type="InterPro" id="IPR004843">
    <property type="entry name" value="Calcineurin-like_PHP"/>
</dbReference>
<reference evidence="2 3" key="1">
    <citation type="journal article" date="2018" name="Mol. Biol. Evol.">
        <title>Analysis of the draft genome of the red seaweed Gracilariopsis chorda provides insights into genome size evolution in Rhodophyta.</title>
        <authorList>
            <person name="Lee J."/>
            <person name="Yang E.C."/>
            <person name="Graf L."/>
            <person name="Yang J.H."/>
            <person name="Qiu H."/>
            <person name="Zel Zion U."/>
            <person name="Chan C.X."/>
            <person name="Stephens T.G."/>
            <person name="Weber A.P.M."/>
            <person name="Boo G.H."/>
            <person name="Boo S.M."/>
            <person name="Kim K.M."/>
            <person name="Shin Y."/>
            <person name="Jung M."/>
            <person name="Lee S.J."/>
            <person name="Yim H.S."/>
            <person name="Lee J.H."/>
            <person name="Bhattacharya D."/>
            <person name="Yoon H.S."/>
        </authorList>
    </citation>
    <scope>NUCLEOTIDE SEQUENCE [LARGE SCALE GENOMIC DNA]</scope>
    <source>
        <strain evidence="2 3">SKKU-2015</strain>
        <tissue evidence="2">Whole body</tissue>
    </source>
</reference>
<name>A0A2V3IKD4_9FLOR</name>
<dbReference type="PANTHER" id="PTHR46546:SF4">
    <property type="entry name" value="SHEWANELLA-LIKE PROTEIN PHOSPHATASE 1"/>
    <property type="match status" value="1"/>
</dbReference>
<protein>
    <submittedName>
        <fullName evidence="2">Shewanella-like protein phosphatase 2</fullName>
    </submittedName>
</protein>
<dbReference type="GO" id="GO:0016787">
    <property type="term" value="F:hydrolase activity"/>
    <property type="evidence" value="ECO:0007669"/>
    <property type="project" value="InterPro"/>
</dbReference>
<evidence type="ECO:0000313" key="3">
    <source>
        <dbReference type="Proteomes" id="UP000247409"/>
    </source>
</evidence>
<dbReference type="STRING" id="448386.A0A2V3IKD4"/>
<keyword evidence="3" id="KW-1185">Reference proteome</keyword>
<accession>A0A2V3IKD4</accession>
<organism evidence="2 3">
    <name type="scientific">Gracilariopsis chorda</name>
    <dbReference type="NCBI Taxonomy" id="448386"/>
    <lineage>
        <taxon>Eukaryota</taxon>
        <taxon>Rhodophyta</taxon>
        <taxon>Florideophyceae</taxon>
        <taxon>Rhodymeniophycidae</taxon>
        <taxon>Gracilariales</taxon>
        <taxon>Gracilariaceae</taxon>
        <taxon>Gracilariopsis</taxon>
    </lineage>
</organism>
<evidence type="ECO:0000313" key="2">
    <source>
        <dbReference type="EMBL" id="PXF42508.1"/>
    </source>
</evidence>
<dbReference type="Proteomes" id="UP000247409">
    <property type="component" value="Unassembled WGS sequence"/>
</dbReference>
<dbReference type="InterPro" id="IPR029052">
    <property type="entry name" value="Metallo-depent_PP-like"/>
</dbReference>
<dbReference type="PANTHER" id="PTHR46546">
    <property type="entry name" value="SHEWANELLA-LIKE PROTEIN PHOSPHATASE 1"/>
    <property type="match status" value="1"/>
</dbReference>
<dbReference type="OrthoDB" id="5976022at2759"/>
<dbReference type="Gene3D" id="3.60.21.10">
    <property type="match status" value="1"/>
</dbReference>
<dbReference type="Pfam" id="PF00149">
    <property type="entry name" value="Metallophos"/>
    <property type="match status" value="1"/>
</dbReference>
<gene>
    <name evidence="2" type="ORF">BWQ96_07770</name>
</gene>
<sequence>MASPDNLLDRAVQPFLRACRAWVSSVTSPRSRRTACVAAECSSQNLALAELIRSLLPPAVARALPYETAKARLPPIAARFPAADRIVAIGDVHGDVDALRTALRSARVLDENDRWSGGDTVLVQVGDVLDRGNHERAIYRLLFSLQDSAPLSGGAVHILLGNHEVMNARLDFRYVTRAGFDEFRGARPRMQFAPSLVHAIRSLPPFKRPRAVALSPGGSLAAQLALRARLAVIVGDNVFVHAGLRKDHLTDGVHSRKGPDHALNMLNERTSTFLMGMGSLPTALRGGRSPIWMRDYSRPPVLDPGSDVCSMLADTLKFLRAKRMIVGHTPQLQGINSVCTGQVWRIDTGMSAVYGGVPEAFEINRNGKVQIHTPDGAIDGCKRFH</sequence>
<dbReference type="SUPFAM" id="SSF56300">
    <property type="entry name" value="Metallo-dependent phosphatases"/>
    <property type="match status" value="1"/>
</dbReference>
<proteinExistence type="predicted"/>